<feature type="non-terminal residue" evidence="1">
    <location>
        <position position="1"/>
    </location>
</feature>
<accession>A0A0F9FCB0</accession>
<dbReference type="EMBL" id="LAZR01021819">
    <property type="protein sequence ID" value="KKL84009.1"/>
    <property type="molecule type" value="Genomic_DNA"/>
</dbReference>
<sequence>ARRIDKAGHAFSRVDVDDIVAEVKAHRRRIEMAVTPLQMATSITAVHERWFK</sequence>
<name>A0A0F9FCB0_9ZZZZ</name>
<evidence type="ECO:0000313" key="1">
    <source>
        <dbReference type="EMBL" id="KKL84009.1"/>
    </source>
</evidence>
<protein>
    <submittedName>
        <fullName evidence="1">Uncharacterized protein</fullName>
    </submittedName>
</protein>
<proteinExistence type="predicted"/>
<dbReference type="AlphaFoldDB" id="A0A0F9FCB0"/>
<organism evidence="1">
    <name type="scientific">marine sediment metagenome</name>
    <dbReference type="NCBI Taxonomy" id="412755"/>
    <lineage>
        <taxon>unclassified sequences</taxon>
        <taxon>metagenomes</taxon>
        <taxon>ecological metagenomes</taxon>
    </lineage>
</organism>
<comment type="caution">
    <text evidence="1">The sequence shown here is derived from an EMBL/GenBank/DDBJ whole genome shotgun (WGS) entry which is preliminary data.</text>
</comment>
<reference evidence="1" key="1">
    <citation type="journal article" date="2015" name="Nature">
        <title>Complex archaea that bridge the gap between prokaryotes and eukaryotes.</title>
        <authorList>
            <person name="Spang A."/>
            <person name="Saw J.H."/>
            <person name="Jorgensen S.L."/>
            <person name="Zaremba-Niedzwiedzka K."/>
            <person name="Martijn J."/>
            <person name="Lind A.E."/>
            <person name="van Eijk R."/>
            <person name="Schleper C."/>
            <person name="Guy L."/>
            <person name="Ettema T.J."/>
        </authorList>
    </citation>
    <scope>NUCLEOTIDE SEQUENCE</scope>
</reference>
<gene>
    <name evidence="1" type="ORF">LCGC14_1968990</name>
</gene>